<dbReference type="PANTHER" id="PTHR12818:SF0">
    <property type="entry name" value="TRNA (ADENINE(37)-N6)-METHYLTRANSFERASE"/>
    <property type="match status" value="1"/>
</dbReference>
<dbReference type="PATRIC" id="fig|67855.3.peg.1580"/>
<dbReference type="GO" id="GO:0032259">
    <property type="term" value="P:methylation"/>
    <property type="evidence" value="ECO:0007669"/>
    <property type="project" value="UniProtKB-KW"/>
</dbReference>
<dbReference type="PANTHER" id="PTHR12818">
    <property type="entry name" value="TRNA (ADENINE(37)-N6)-METHYLTRANSFERASE"/>
    <property type="match status" value="1"/>
</dbReference>
<dbReference type="PROSITE" id="PS01318">
    <property type="entry name" value="TSAA_1"/>
    <property type="match status" value="1"/>
</dbReference>
<dbReference type="InterPro" id="IPR023370">
    <property type="entry name" value="TrmO-like_N"/>
</dbReference>
<dbReference type="PROSITE" id="PS51668">
    <property type="entry name" value="TSAA_2"/>
    <property type="match status" value="1"/>
</dbReference>
<sequence length="247" mass="27163">MINPTSPLTLHPIGIVRSPYGEKFAVPRQPDLVSQGKGILHLLPPYNAPDAVRGLTQFSHLWLIFQFHQIPAREWHATVRPPRLGGNERIGVFASRATHRPNPLGLSKVKLERVEAGNGEVKLHLGSVDLVDGTPIFDIKPYLAYADSEPDALSGFAQQKPSTKLRVEFSAKALQAVNSCRDFAKFGITDPLAFIAQVIAQDPRPAYQQGKVSERIYGMKLAGYNVLWQINAENVAIATVIDIQNGT</sequence>
<keyword evidence="4" id="KW-0489">Methyltransferase</keyword>
<comment type="similarity">
    <text evidence="2">Belongs to the tRNA methyltransferase O family.</text>
</comment>
<evidence type="ECO:0000256" key="2">
    <source>
        <dbReference type="ARBA" id="ARBA00033753"/>
    </source>
</evidence>
<dbReference type="STRING" id="67855.RO21_07690"/>
<evidence type="ECO:0000256" key="1">
    <source>
        <dbReference type="ARBA" id="ARBA00022691"/>
    </source>
</evidence>
<reference evidence="4 5" key="1">
    <citation type="submission" date="2014-12" db="EMBL/GenBank/DDBJ databases">
        <title>Reclassification of Actinobacillus muris as Muribacter muris.</title>
        <authorList>
            <person name="Christensen H."/>
            <person name="Nicklas W."/>
            <person name="Bisgaard M."/>
        </authorList>
    </citation>
    <scope>NUCLEOTIDE SEQUENCE [LARGE SCALE GENOMIC DNA]</scope>
    <source>
        <strain evidence="4 5">Ackerman80-443D</strain>
    </source>
</reference>
<dbReference type="NCBIfam" id="TIGR00104">
    <property type="entry name" value="tRNA_TsaA"/>
    <property type="match status" value="1"/>
</dbReference>
<dbReference type="InterPro" id="IPR041369">
    <property type="entry name" value="TrmO_C"/>
</dbReference>
<dbReference type="FunFam" id="2.40.30.70:FF:000001">
    <property type="entry name" value="tRNA (N6-threonylcarbamoyladenosine(37)-N6)-methyltransferase TrmO"/>
    <property type="match status" value="1"/>
</dbReference>
<organism evidence="4 5">
    <name type="scientific">Muribacter muris</name>
    <dbReference type="NCBI Taxonomy" id="67855"/>
    <lineage>
        <taxon>Bacteria</taxon>
        <taxon>Pseudomonadati</taxon>
        <taxon>Pseudomonadota</taxon>
        <taxon>Gammaproteobacteria</taxon>
        <taxon>Pasteurellales</taxon>
        <taxon>Pasteurellaceae</taxon>
        <taxon>Muribacter</taxon>
    </lineage>
</organism>
<dbReference type="Proteomes" id="UP000036270">
    <property type="component" value="Unassembled WGS sequence"/>
</dbReference>
<evidence type="ECO:0000313" key="4">
    <source>
        <dbReference type="EMBL" id="KMK51176.1"/>
    </source>
</evidence>
<gene>
    <name evidence="4" type="ORF">RO21_07690</name>
</gene>
<proteinExistence type="inferred from homology"/>
<protein>
    <submittedName>
        <fullName evidence="4">tRNA (Adenine(37)-N6)-methyltransferase</fullName>
    </submittedName>
</protein>
<dbReference type="InterPro" id="IPR040372">
    <property type="entry name" value="YaeB-like"/>
</dbReference>
<keyword evidence="1" id="KW-0949">S-adenosyl-L-methionine</keyword>
<name>A0A0J5P4E4_9PAST</name>
<dbReference type="EMBL" id="JWIZ01000046">
    <property type="protein sequence ID" value="KMK51176.1"/>
    <property type="molecule type" value="Genomic_DNA"/>
</dbReference>
<dbReference type="Pfam" id="PF18389">
    <property type="entry name" value="TrmO_C"/>
    <property type="match status" value="1"/>
</dbReference>
<dbReference type="Pfam" id="PF01980">
    <property type="entry name" value="TrmO_N"/>
    <property type="match status" value="1"/>
</dbReference>
<evidence type="ECO:0000259" key="3">
    <source>
        <dbReference type="PROSITE" id="PS51668"/>
    </source>
</evidence>
<dbReference type="GO" id="GO:0089715">
    <property type="term" value="F:tRNA (L-threonylcarbamoyladenosine(37)-C2) methyltransferase activity"/>
    <property type="evidence" value="ECO:0007669"/>
    <property type="project" value="TreeGrafter"/>
</dbReference>
<keyword evidence="4" id="KW-0808">Transferase</keyword>
<keyword evidence="5" id="KW-1185">Reference proteome</keyword>
<comment type="caution">
    <text evidence="4">The sequence shown here is derived from an EMBL/GenBank/DDBJ whole genome shotgun (WGS) entry which is preliminary data.</text>
</comment>
<dbReference type="AlphaFoldDB" id="A0A0J5P4E4"/>
<dbReference type="RefSeq" id="WP_047977217.1">
    <property type="nucleotide sequence ID" value="NZ_JWIZ01000046.1"/>
</dbReference>
<evidence type="ECO:0000313" key="5">
    <source>
        <dbReference type="Proteomes" id="UP000036270"/>
    </source>
</evidence>
<dbReference type="CDD" id="cd09281">
    <property type="entry name" value="UPF0066"/>
    <property type="match status" value="1"/>
</dbReference>
<dbReference type="Gene3D" id="2.40.30.70">
    <property type="entry name" value="YaeB-like"/>
    <property type="match status" value="1"/>
</dbReference>
<dbReference type="InterPro" id="IPR036414">
    <property type="entry name" value="YaeB_N_sf"/>
</dbReference>
<feature type="domain" description="TsaA-like" evidence="3">
    <location>
        <begin position="10"/>
        <end position="151"/>
    </location>
</feature>
<accession>A0A0J5P4E4</accession>
<dbReference type="SUPFAM" id="SSF118196">
    <property type="entry name" value="YaeB-like"/>
    <property type="match status" value="1"/>
</dbReference>
<dbReference type="InterPro" id="IPR036413">
    <property type="entry name" value="YaeB-like_sf"/>
</dbReference>
<dbReference type="Gene3D" id="3.30.2310.10">
    <property type="entry name" value="YaeB-like"/>
    <property type="match status" value="1"/>
</dbReference>
<dbReference type="InterPro" id="IPR023368">
    <property type="entry name" value="UPF0066_cons_site"/>
</dbReference>